<dbReference type="OrthoDB" id="1044435at2759"/>
<dbReference type="SUPFAM" id="SSF110857">
    <property type="entry name" value="Gamma-glutamyl cyclotransferase-like"/>
    <property type="match status" value="1"/>
</dbReference>
<evidence type="ECO:0000256" key="2">
    <source>
        <dbReference type="ARBA" id="ARBA00022679"/>
    </source>
</evidence>
<dbReference type="InterPro" id="IPR013024">
    <property type="entry name" value="GGCT-like"/>
</dbReference>
<keyword evidence="6" id="KW-1185">Reference proteome</keyword>
<gene>
    <name evidence="5" type="ORF">CALCODRAFT_433428</name>
</gene>
<dbReference type="AlphaFoldDB" id="A0A165GD08"/>
<comment type="similarity">
    <text evidence="1">Belongs to the gamma-glutamylcyclotransferase family.</text>
</comment>
<protein>
    <recommendedName>
        <fullName evidence="3">Putative gamma-glutamylcyclotransferase</fullName>
    </recommendedName>
</protein>
<dbReference type="PANTHER" id="PTHR31544">
    <property type="entry name" value="AIG2-LIKE PROTEIN D"/>
    <property type="match status" value="1"/>
</dbReference>
<evidence type="ECO:0000256" key="3">
    <source>
        <dbReference type="ARBA" id="ARBA00030602"/>
    </source>
</evidence>
<evidence type="ECO:0000259" key="4">
    <source>
        <dbReference type="Pfam" id="PF06094"/>
    </source>
</evidence>
<evidence type="ECO:0000313" key="5">
    <source>
        <dbReference type="EMBL" id="KZT57913.1"/>
    </source>
</evidence>
<dbReference type="InterPro" id="IPR036568">
    <property type="entry name" value="GGCT-like_sf"/>
</dbReference>
<dbReference type="GO" id="GO:0016740">
    <property type="term" value="F:transferase activity"/>
    <property type="evidence" value="ECO:0007669"/>
    <property type="project" value="UniProtKB-KW"/>
</dbReference>
<sequence>MSGYSGNAAFFYGTLMHPKIIKRVLSNSGIHLTACPAILLDYTRHQVEHADYPAVIPYAQTRQLLGADLPESERCVRGSLVFGLTKDDFRLLDIFEGTVSHFCCCDLLEPSPP</sequence>
<evidence type="ECO:0000313" key="6">
    <source>
        <dbReference type="Proteomes" id="UP000076842"/>
    </source>
</evidence>
<dbReference type="CDD" id="cd06661">
    <property type="entry name" value="GGCT_like"/>
    <property type="match status" value="1"/>
</dbReference>
<dbReference type="Pfam" id="PF06094">
    <property type="entry name" value="GGACT"/>
    <property type="match status" value="1"/>
</dbReference>
<dbReference type="InParanoid" id="A0A165GD08"/>
<name>A0A165GD08_9BASI</name>
<feature type="domain" description="Gamma-glutamylcyclotransferase AIG2-like" evidence="4">
    <location>
        <begin position="10"/>
        <end position="99"/>
    </location>
</feature>
<keyword evidence="2" id="KW-0808">Transferase</keyword>
<accession>A0A165GD08</accession>
<dbReference type="EMBL" id="KV423957">
    <property type="protein sequence ID" value="KZT57913.1"/>
    <property type="molecule type" value="Genomic_DNA"/>
</dbReference>
<reference evidence="5 6" key="1">
    <citation type="journal article" date="2016" name="Mol. Biol. Evol.">
        <title>Comparative Genomics of Early-Diverging Mushroom-Forming Fungi Provides Insights into the Origins of Lignocellulose Decay Capabilities.</title>
        <authorList>
            <person name="Nagy L.G."/>
            <person name="Riley R."/>
            <person name="Tritt A."/>
            <person name="Adam C."/>
            <person name="Daum C."/>
            <person name="Floudas D."/>
            <person name="Sun H."/>
            <person name="Yadav J.S."/>
            <person name="Pangilinan J."/>
            <person name="Larsson K.H."/>
            <person name="Matsuura K."/>
            <person name="Barry K."/>
            <person name="Labutti K."/>
            <person name="Kuo R."/>
            <person name="Ohm R.A."/>
            <person name="Bhattacharya S.S."/>
            <person name="Shirouzu T."/>
            <person name="Yoshinaga Y."/>
            <person name="Martin F.M."/>
            <person name="Grigoriev I.V."/>
            <person name="Hibbett D.S."/>
        </authorList>
    </citation>
    <scope>NUCLEOTIDE SEQUENCE [LARGE SCALE GENOMIC DNA]</scope>
    <source>
        <strain evidence="5 6">HHB12733</strain>
    </source>
</reference>
<organism evidence="5 6">
    <name type="scientific">Calocera cornea HHB12733</name>
    <dbReference type="NCBI Taxonomy" id="1353952"/>
    <lineage>
        <taxon>Eukaryota</taxon>
        <taxon>Fungi</taxon>
        <taxon>Dikarya</taxon>
        <taxon>Basidiomycota</taxon>
        <taxon>Agaricomycotina</taxon>
        <taxon>Dacrymycetes</taxon>
        <taxon>Dacrymycetales</taxon>
        <taxon>Dacrymycetaceae</taxon>
        <taxon>Calocera</taxon>
    </lineage>
</organism>
<evidence type="ECO:0000256" key="1">
    <source>
        <dbReference type="ARBA" id="ARBA00008861"/>
    </source>
</evidence>
<dbReference type="Gene3D" id="3.10.490.10">
    <property type="entry name" value="Gamma-glutamyl cyclotransferase-like"/>
    <property type="match status" value="1"/>
</dbReference>
<dbReference type="InterPro" id="IPR009288">
    <property type="entry name" value="AIG2-like_dom"/>
</dbReference>
<dbReference type="InterPro" id="IPR045038">
    <property type="entry name" value="AIG2-like"/>
</dbReference>
<dbReference type="Proteomes" id="UP000076842">
    <property type="component" value="Unassembled WGS sequence"/>
</dbReference>
<dbReference type="PANTHER" id="PTHR31544:SF2">
    <property type="entry name" value="AIG2-LIKE PROTEIN D"/>
    <property type="match status" value="1"/>
</dbReference>
<proteinExistence type="inferred from homology"/>